<evidence type="ECO:0000313" key="13">
    <source>
        <dbReference type="EMBL" id="NGP75038.1"/>
    </source>
</evidence>
<dbReference type="GO" id="GO:0061599">
    <property type="term" value="F:molybdopterin molybdotransferase activity"/>
    <property type="evidence" value="ECO:0007669"/>
    <property type="project" value="UniProtKB-UniRule"/>
</dbReference>
<evidence type="ECO:0000256" key="7">
    <source>
        <dbReference type="ARBA" id="ARBA00022723"/>
    </source>
</evidence>
<dbReference type="Gene3D" id="2.40.340.10">
    <property type="entry name" value="MoeA, C-terminal, domain IV"/>
    <property type="match status" value="1"/>
</dbReference>
<comment type="cofactor">
    <cofactor evidence="1 11">
        <name>Mg(2+)</name>
        <dbReference type="ChEBI" id="CHEBI:18420"/>
    </cofactor>
</comment>
<keyword evidence="7 11" id="KW-0479">Metal-binding</keyword>
<evidence type="ECO:0000256" key="8">
    <source>
        <dbReference type="ARBA" id="ARBA00022842"/>
    </source>
</evidence>
<evidence type="ECO:0000256" key="2">
    <source>
        <dbReference type="ARBA" id="ARBA00002901"/>
    </source>
</evidence>
<dbReference type="Pfam" id="PF00994">
    <property type="entry name" value="MoCF_biosynth"/>
    <property type="match status" value="1"/>
</dbReference>
<organism evidence="13 14">
    <name type="scientific">Halalkalibaculum roseum</name>
    <dbReference type="NCBI Taxonomy" id="2709311"/>
    <lineage>
        <taxon>Bacteria</taxon>
        <taxon>Pseudomonadati</taxon>
        <taxon>Balneolota</taxon>
        <taxon>Balneolia</taxon>
        <taxon>Balneolales</taxon>
        <taxon>Balneolaceae</taxon>
        <taxon>Halalkalibaculum</taxon>
    </lineage>
</organism>
<gene>
    <name evidence="13" type="ORF">G3570_00220</name>
</gene>
<dbReference type="UniPathway" id="UPA00344"/>
<name>A0A6M1SSH0_9BACT</name>
<dbReference type="InterPro" id="IPR005110">
    <property type="entry name" value="MoeA_linker/N"/>
</dbReference>
<comment type="pathway">
    <text evidence="3 11">Cofactor biosynthesis; molybdopterin biosynthesis.</text>
</comment>
<evidence type="ECO:0000256" key="6">
    <source>
        <dbReference type="ARBA" id="ARBA00022679"/>
    </source>
</evidence>
<keyword evidence="14" id="KW-1185">Reference proteome</keyword>
<dbReference type="SMART" id="SM00852">
    <property type="entry name" value="MoCF_biosynth"/>
    <property type="match status" value="1"/>
</dbReference>
<dbReference type="RefSeq" id="WP_165138026.1">
    <property type="nucleotide sequence ID" value="NZ_JAALLT010000001.1"/>
</dbReference>
<comment type="catalytic activity">
    <reaction evidence="10">
        <text>adenylyl-molybdopterin + molybdate = Mo-molybdopterin + AMP + H(+)</text>
        <dbReference type="Rhea" id="RHEA:35047"/>
        <dbReference type="ChEBI" id="CHEBI:15378"/>
        <dbReference type="ChEBI" id="CHEBI:36264"/>
        <dbReference type="ChEBI" id="CHEBI:62727"/>
        <dbReference type="ChEBI" id="CHEBI:71302"/>
        <dbReference type="ChEBI" id="CHEBI:456215"/>
        <dbReference type="EC" id="2.10.1.1"/>
    </reaction>
</comment>
<dbReference type="InterPro" id="IPR036425">
    <property type="entry name" value="MoaB/Mog-like_dom_sf"/>
</dbReference>
<dbReference type="NCBIfam" id="TIGR00177">
    <property type="entry name" value="molyb_syn"/>
    <property type="match status" value="1"/>
</dbReference>
<keyword evidence="5 11" id="KW-0500">Molybdenum</keyword>
<dbReference type="InterPro" id="IPR036135">
    <property type="entry name" value="MoeA_linker/N_sf"/>
</dbReference>
<dbReference type="Gene3D" id="2.170.190.11">
    <property type="entry name" value="Molybdopterin biosynthesis moea protein, domain 3"/>
    <property type="match status" value="1"/>
</dbReference>
<dbReference type="Gene3D" id="3.90.105.10">
    <property type="entry name" value="Molybdopterin biosynthesis moea protein, domain 2"/>
    <property type="match status" value="1"/>
</dbReference>
<dbReference type="SUPFAM" id="SSF53218">
    <property type="entry name" value="Molybdenum cofactor biosynthesis proteins"/>
    <property type="match status" value="1"/>
</dbReference>
<dbReference type="PANTHER" id="PTHR10192:SF5">
    <property type="entry name" value="GEPHYRIN"/>
    <property type="match status" value="1"/>
</dbReference>
<dbReference type="InterPro" id="IPR036688">
    <property type="entry name" value="MoeA_C_domain_IV_sf"/>
</dbReference>
<keyword evidence="8 11" id="KW-0460">Magnesium</keyword>
<dbReference type="SUPFAM" id="SSF63867">
    <property type="entry name" value="MoeA C-terminal domain-like"/>
    <property type="match status" value="1"/>
</dbReference>
<evidence type="ECO:0000256" key="9">
    <source>
        <dbReference type="ARBA" id="ARBA00023150"/>
    </source>
</evidence>
<dbReference type="Gene3D" id="3.40.980.10">
    <property type="entry name" value="MoaB/Mog-like domain"/>
    <property type="match status" value="1"/>
</dbReference>
<comment type="function">
    <text evidence="2 11">Catalyzes the insertion of molybdate into adenylated molybdopterin with the concomitant release of AMP.</text>
</comment>
<dbReference type="CDD" id="cd00887">
    <property type="entry name" value="MoeA"/>
    <property type="match status" value="1"/>
</dbReference>
<keyword evidence="9 11" id="KW-0501">Molybdenum cofactor biosynthesis</keyword>
<dbReference type="SUPFAM" id="SSF63882">
    <property type="entry name" value="MoeA N-terminal region -like"/>
    <property type="match status" value="1"/>
</dbReference>
<dbReference type="Proteomes" id="UP000473278">
    <property type="component" value="Unassembled WGS sequence"/>
</dbReference>
<dbReference type="InterPro" id="IPR008284">
    <property type="entry name" value="MoCF_biosynth_CS"/>
</dbReference>
<proteinExistence type="inferred from homology"/>
<dbReference type="GO" id="GO:0006777">
    <property type="term" value="P:Mo-molybdopterin cofactor biosynthetic process"/>
    <property type="evidence" value="ECO:0007669"/>
    <property type="project" value="UniProtKB-UniRule"/>
</dbReference>
<dbReference type="EC" id="2.10.1.1" evidence="11"/>
<dbReference type="GO" id="GO:0046872">
    <property type="term" value="F:metal ion binding"/>
    <property type="evidence" value="ECO:0007669"/>
    <property type="project" value="UniProtKB-UniRule"/>
</dbReference>
<evidence type="ECO:0000256" key="3">
    <source>
        <dbReference type="ARBA" id="ARBA00005046"/>
    </source>
</evidence>
<evidence type="ECO:0000313" key="14">
    <source>
        <dbReference type="Proteomes" id="UP000473278"/>
    </source>
</evidence>
<dbReference type="PANTHER" id="PTHR10192">
    <property type="entry name" value="MOLYBDOPTERIN BIOSYNTHESIS PROTEIN"/>
    <property type="match status" value="1"/>
</dbReference>
<evidence type="ECO:0000256" key="1">
    <source>
        <dbReference type="ARBA" id="ARBA00001946"/>
    </source>
</evidence>
<dbReference type="PROSITE" id="PS01079">
    <property type="entry name" value="MOCF_BIOSYNTHESIS_2"/>
    <property type="match status" value="1"/>
</dbReference>
<dbReference type="InterPro" id="IPR038987">
    <property type="entry name" value="MoeA-like"/>
</dbReference>
<dbReference type="FunFam" id="3.40.980.10:FF:000004">
    <property type="entry name" value="Molybdopterin molybdenumtransferase"/>
    <property type="match status" value="1"/>
</dbReference>
<dbReference type="NCBIfam" id="NF045515">
    <property type="entry name" value="Glp_gephyrin"/>
    <property type="match status" value="1"/>
</dbReference>
<sequence>MISIEQASEIILGQDTEPVPIEVSLEEARGYYLAEEITSPFDLPSFDNSAMDGYAVCGESSTYRIVGEIQAGSGDEYDLQPGEAVRIFTGARVPPNTTSVVMQEKTRVDGAVLYVDDSVDKGSNIRRRGNELSLGERVFSPGHYLSPASIGQIGSLGMDTVRVYRKPDIRIISTGDELIPPGRKKKEGQIYESNSYALNAVLEQYGFSCLERTHIRDDFKAIKEGISGYLDRSDVLLLSGGISVGDYDFVKQALEENGVEELFYKVYQKPGKPLFFGRKGDKFVFALPGNPASSLTCFYIHVLPLLQKLSGAEDPGLQRILIPLKHTFDNRSDRPIFLKAKVEDQTVTILNRQSSSMIQSMAMGNSLVFFEEPGKVPKGERVTTILI</sequence>
<evidence type="ECO:0000259" key="12">
    <source>
        <dbReference type="SMART" id="SM00852"/>
    </source>
</evidence>
<evidence type="ECO:0000256" key="5">
    <source>
        <dbReference type="ARBA" id="ARBA00022505"/>
    </source>
</evidence>
<evidence type="ECO:0000256" key="11">
    <source>
        <dbReference type="RuleBase" id="RU365090"/>
    </source>
</evidence>
<comment type="caution">
    <text evidence="13">The sequence shown here is derived from an EMBL/GenBank/DDBJ whole genome shotgun (WGS) entry which is preliminary data.</text>
</comment>
<dbReference type="InterPro" id="IPR001453">
    <property type="entry name" value="MoaB/Mog_dom"/>
</dbReference>
<evidence type="ECO:0000256" key="4">
    <source>
        <dbReference type="ARBA" id="ARBA00010763"/>
    </source>
</evidence>
<reference evidence="13 14" key="1">
    <citation type="submission" date="2020-02" db="EMBL/GenBank/DDBJ databases">
        <title>Balneolaceae bacterium YR4-1, complete genome.</title>
        <authorList>
            <person name="Li Y."/>
            <person name="Wu S."/>
        </authorList>
    </citation>
    <scope>NUCLEOTIDE SEQUENCE [LARGE SCALE GENOMIC DNA]</scope>
    <source>
        <strain evidence="13 14">YR4-1</strain>
    </source>
</reference>
<protein>
    <recommendedName>
        <fullName evidence="11">Molybdopterin molybdenumtransferase</fullName>
        <ecNumber evidence="11">2.10.1.1</ecNumber>
    </recommendedName>
</protein>
<accession>A0A6M1SSH0</accession>
<evidence type="ECO:0000256" key="10">
    <source>
        <dbReference type="ARBA" id="ARBA00047317"/>
    </source>
</evidence>
<dbReference type="AlphaFoldDB" id="A0A6M1SSH0"/>
<dbReference type="Pfam" id="PF03453">
    <property type="entry name" value="MoeA_N"/>
    <property type="match status" value="1"/>
</dbReference>
<dbReference type="GO" id="GO:0005829">
    <property type="term" value="C:cytosol"/>
    <property type="evidence" value="ECO:0007669"/>
    <property type="project" value="TreeGrafter"/>
</dbReference>
<dbReference type="EMBL" id="JAALLT010000001">
    <property type="protein sequence ID" value="NGP75038.1"/>
    <property type="molecule type" value="Genomic_DNA"/>
</dbReference>
<keyword evidence="6 11" id="KW-0808">Transferase</keyword>
<feature type="domain" description="MoaB/Mog" evidence="12">
    <location>
        <begin position="170"/>
        <end position="308"/>
    </location>
</feature>
<comment type="similarity">
    <text evidence="4 11">Belongs to the MoeA family.</text>
</comment>